<feature type="compositionally biased region" description="Low complexity" evidence="1">
    <location>
        <begin position="338"/>
        <end position="348"/>
    </location>
</feature>
<evidence type="ECO:0000313" key="3">
    <source>
        <dbReference type="Proteomes" id="UP000650467"/>
    </source>
</evidence>
<feature type="compositionally biased region" description="Basic and acidic residues" evidence="1">
    <location>
        <begin position="15"/>
        <end position="24"/>
    </location>
</feature>
<feature type="compositionally biased region" description="Low complexity" evidence="1">
    <location>
        <begin position="568"/>
        <end position="577"/>
    </location>
</feature>
<reference evidence="2" key="1">
    <citation type="journal article" date="2020" name="bioRxiv">
        <title>Comparative genomics of Chlamydomonas.</title>
        <authorList>
            <person name="Craig R.J."/>
            <person name="Hasan A.R."/>
            <person name="Ness R.W."/>
            <person name="Keightley P.D."/>
        </authorList>
    </citation>
    <scope>NUCLEOTIDE SEQUENCE</scope>
    <source>
        <strain evidence="2">SAG 7.73</strain>
    </source>
</reference>
<sequence length="658" mass="63770">MSQSIDGHPLAGIERSSHLEEYSRTRPASAGSRPRSLLNKVSNAAAAVQVDDDPDPVDAEPWVLEGWGDGPSVSEAAQQAALKLAPHLKNVPTTLVGLGGGPGGGRRVLSAGPGGRSNQLKASEARRKPPSGSSPQPQGDRRASGSQNPAPAGVASGGPHPTATVRRAALPPPRNLEVGDESDGEPYVPTSGAATGRAAGSASTIAQGRPVVGAGPKPTGPASGSVRQIQSSVAAQIVQNTPGVAAKLVGRRDAAGALVPQPPGLSAAAGPGSAAAAAAAAAASGNGSPMSPRYRSLSAEAHHHPSPMGPGSAASSSVGSSVAPGRATVLGAATATRGSPGPGSNHGHPPLPPHGHLEPLSPLQGKYGGRGDPGPTSGGLPIAGGGGGIKMPRSSSFTSPGKPPTAGAGGVAASEHDDLAANLAPIAPPPPQLPGLFLTGRKGTSFRNDGLGLSGWDPEAPAFQHPGSPSGAGGSSGGGGAGQNVSLWIGPTAPGAGTSGLQVGSPAGSGRGSPAGGPGARRDQLTGNSRLHRGATTGPAAPPPASAPLAPIDLGLAPERSSGGGAGPRARMPATGRSPSPDVTAGFGFPVPHQDSLSDFAASRQDISSAGSNGGAPGGEPPKQAPSRTGTYTGLLPPASTPMRVTSLGAKSSPVPRQ</sequence>
<dbReference type="OrthoDB" id="545510at2759"/>
<accession>A0A835W7S2</accession>
<dbReference type="Proteomes" id="UP000650467">
    <property type="component" value="Unassembled WGS sequence"/>
</dbReference>
<feature type="compositionally biased region" description="Low complexity" evidence="1">
    <location>
        <begin position="190"/>
        <end position="206"/>
    </location>
</feature>
<feature type="region of interest" description="Disordered" evidence="1">
    <location>
        <begin position="89"/>
        <end position="227"/>
    </location>
</feature>
<feature type="compositionally biased region" description="Low complexity" evidence="1">
    <location>
        <begin position="264"/>
        <end position="292"/>
    </location>
</feature>
<dbReference type="EMBL" id="JAEHOC010000004">
    <property type="protein sequence ID" value="KAG2442600.1"/>
    <property type="molecule type" value="Genomic_DNA"/>
</dbReference>
<protein>
    <submittedName>
        <fullName evidence="2">Uncharacterized protein</fullName>
    </submittedName>
</protein>
<feature type="compositionally biased region" description="Gly residues" evidence="1">
    <location>
        <begin position="470"/>
        <end position="482"/>
    </location>
</feature>
<proteinExistence type="predicted"/>
<feature type="compositionally biased region" description="Low complexity" evidence="1">
    <location>
        <begin position="309"/>
        <end position="327"/>
    </location>
</feature>
<dbReference type="AlphaFoldDB" id="A0A835W7S2"/>
<evidence type="ECO:0000313" key="2">
    <source>
        <dbReference type="EMBL" id="KAG2442600.1"/>
    </source>
</evidence>
<comment type="caution">
    <text evidence="2">The sequence shown here is derived from an EMBL/GenBank/DDBJ whole genome shotgun (WGS) entry which is preliminary data.</text>
</comment>
<feature type="compositionally biased region" description="Gly residues" evidence="1">
    <location>
        <begin position="507"/>
        <end position="519"/>
    </location>
</feature>
<feature type="compositionally biased region" description="Gly residues" evidence="1">
    <location>
        <begin position="97"/>
        <end position="106"/>
    </location>
</feature>
<feature type="region of interest" description="Disordered" evidence="1">
    <location>
        <begin position="256"/>
        <end position="658"/>
    </location>
</feature>
<organism evidence="2 3">
    <name type="scientific">Chlamydomonas incerta</name>
    <dbReference type="NCBI Taxonomy" id="51695"/>
    <lineage>
        <taxon>Eukaryota</taxon>
        <taxon>Viridiplantae</taxon>
        <taxon>Chlorophyta</taxon>
        <taxon>core chlorophytes</taxon>
        <taxon>Chlorophyceae</taxon>
        <taxon>CS clade</taxon>
        <taxon>Chlamydomonadales</taxon>
        <taxon>Chlamydomonadaceae</taxon>
        <taxon>Chlamydomonas</taxon>
    </lineage>
</organism>
<feature type="region of interest" description="Disordered" evidence="1">
    <location>
        <begin position="1"/>
        <end position="37"/>
    </location>
</feature>
<name>A0A835W7S2_CHLIN</name>
<evidence type="ECO:0000256" key="1">
    <source>
        <dbReference type="SAM" id="MobiDB-lite"/>
    </source>
</evidence>
<feature type="compositionally biased region" description="Low complexity" evidence="1">
    <location>
        <begin position="547"/>
        <end position="561"/>
    </location>
</feature>
<keyword evidence="3" id="KW-1185">Reference proteome</keyword>
<gene>
    <name evidence="2" type="ORF">HXX76_002685</name>
</gene>